<dbReference type="CDD" id="cd18622">
    <property type="entry name" value="GH32_Inu-like"/>
    <property type="match status" value="1"/>
</dbReference>
<dbReference type="Gene3D" id="2.115.10.20">
    <property type="entry name" value="Glycosyl hydrolase domain, family 43"/>
    <property type="match status" value="1"/>
</dbReference>
<dbReference type="SMART" id="SM00640">
    <property type="entry name" value="Glyco_32"/>
    <property type="match status" value="1"/>
</dbReference>
<dbReference type="Pfam" id="PF08244">
    <property type="entry name" value="Glyco_hydro_32C"/>
    <property type="match status" value="1"/>
</dbReference>
<name>A0ABV6NEN7_9BACI</name>
<evidence type="ECO:0000313" key="8">
    <source>
        <dbReference type="Proteomes" id="UP001589833"/>
    </source>
</evidence>
<dbReference type="InterPro" id="IPR001362">
    <property type="entry name" value="Glyco_hydro_32"/>
</dbReference>
<evidence type="ECO:0000259" key="5">
    <source>
        <dbReference type="Pfam" id="PF00251"/>
    </source>
</evidence>
<dbReference type="SUPFAM" id="SSF49899">
    <property type="entry name" value="Concanavalin A-like lectins/glucanases"/>
    <property type="match status" value="1"/>
</dbReference>
<organism evidence="7 8">
    <name type="scientific">Halalkalibacter alkalisediminis</name>
    <dbReference type="NCBI Taxonomy" id="935616"/>
    <lineage>
        <taxon>Bacteria</taxon>
        <taxon>Bacillati</taxon>
        <taxon>Bacillota</taxon>
        <taxon>Bacilli</taxon>
        <taxon>Bacillales</taxon>
        <taxon>Bacillaceae</taxon>
        <taxon>Halalkalibacter</taxon>
    </lineage>
</organism>
<dbReference type="Gene3D" id="2.60.120.560">
    <property type="entry name" value="Exo-inulinase, domain 1"/>
    <property type="match status" value="1"/>
</dbReference>
<dbReference type="RefSeq" id="WP_337956348.1">
    <property type="nucleotide sequence ID" value="NZ_JAQQWT010000004.1"/>
</dbReference>
<evidence type="ECO:0000256" key="1">
    <source>
        <dbReference type="ARBA" id="ARBA00009902"/>
    </source>
</evidence>
<dbReference type="SUPFAM" id="SSF75005">
    <property type="entry name" value="Arabinanase/levansucrase/invertase"/>
    <property type="match status" value="1"/>
</dbReference>
<proteinExistence type="inferred from homology"/>
<dbReference type="EMBL" id="JBHLTR010000013">
    <property type="protein sequence ID" value="MFC0559215.1"/>
    <property type="molecule type" value="Genomic_DNA"/>
</dbReference>
<keyword evidence="8" id="KW-1185">Reference proteome</keyword>
<dbReference type="InterPro" id="IPR013320">
    <property type="entry name" value="ConA-like_dom_sf"/>
</dbReference>
<comment type="similarity">
    <text evidence="1 4">Belongs to the glycosyl hydrolase 32 family.</text>
</comment>
<evidence type="ECO:0000259" key="6">
    <source>
        <dbReference type="Pfam" id="PF08244"/>
    </source>
</evidence>
<evidence type="ECO:0000256" key="2">
    <source>
        <dbReference type="ARBA" id="ARBA00022801"/>
    </source>
</evidence>
<dbReference type="InterPro" id="IPR023296">
    <property type="entry name" value="Glyco_hydro_beta-prop_sf"/>
</dbReference>
<dbReference type="InterPro" id="IPR018053">
    <property type="entry name" value="Glyco_hydro_32_AS"/>
</dbReference>
<dbReference type="PANTHER" id="PTHR42800">
    <property type="entry name" value="EXOINULINASE INUD (AFU_ORTHOLOGUE AFUA_5G00480)"/>
    <property type="match status" value="1"/>
</dbReference>
<dbReference type="Proteomes" id="UP001589833">
    <property type="component" value="Unassembled WGS sequence"/>
</dbReference>
<dbReference type="InterPro" id="IPR013148">
    <property type="entry name" value="Glyco_hydro_32_N"/>
</dbReference>
<dbReference type="PROSITE" id="PS00609">
    <property type="entry name" value="GLYCOSYL_HYDROL_F32"/>
    <property type="match status" value="1"/>
</dbReference>
<dbReference type="GO" id="GO:0016787">
    <property type="term" value="F:hydrolase activity"/>
    <property type="evidence" value="ECO:0007669"/>
    <property type="project" value="UniProtKB-KW"/>
</dbReference>
<evidence type="ECO:0000313" key="7">
    <source>
        <dbReference type="EMBL" id="MFC0559215.1"/>
    </source>
</evidence>
<accession>A0ABV6NEN7</accession>
<keyword evidence="2 4" id="KW-0378">Hydrolase</keyword>
<evidence type="ECO:0000256" key="3">
    <source>
        <dbReference type="ARBA" id="ARBA00023295"/>
    </source>
</evidence>
<feature type="domain" description="Glycosyl hydrolase family 32 N-terminal" evidence="5">
    <location>
        <begin position="24"/>
        <end position="334"/>
    </location>
</feature>
<keyword evidence="3 4" id="KW-0326">Glycosidase</keyword>
<evidence type="ECO:0000256" key="4">
    <source>
        <dbReference type="RuleBase" id="RU362110"/>
    </source>
</evidence>
<gene>
    <name evidence="7" type="ORF">ACFFH4_09170</name>
</gene>
<feature type="domain" description="Glycosyl hydrolase family 32 C-terminal" evidence="6">
    <location>
        <begin position="337"/>
        <end position="489"/>
    </location>
</feature>
<dbReference type="PANTHER" id="PTHR42800:SF1">
    <property type="entry name" value="EXOINULINASE INUD (AFU_ORTHOLOGUE AFUA_5G00480)"/>
    <property type="match status" value="1"/>
</dbReference>
<sequence>MTFTKGQNKEKTTYYSETYRPQFHFTPEANWMNDPNGMVYYAGEYHLFYQYHPHGDTWGPMHWGHAVSKDMVHWEHLPIAFEPDELGMIFSGSAVVDWNDTTGFFNGKDGLVAMFTHANDGLQRQSIAYSKDKGRTWEKYEWNPVIENPGIKDFRDPKVLWHEETNKWVMVLAAGQKVMFYSSPNLKEWDFLSEFGLEDGAHGGVWECPDLFQLPVDGNHDNKRWVLQVDLGDGAIAGGSGGQYFIGEFDGITFTNENAPSEVLWVDYGKDFYAAQSFSDVSEEDGRRVWLAWMSNWKYANEVPTNPWRSAMSIPRQVELIENKKGQIKLIQKPVVELEGLRQKVKEIKNEVACAERNLLSDVQADVFELVAELEDVTATEFGLKVRKSTEGQETTIGYEVKSETLFVDRTHSGESDFSEEFSGRHSVQIAKKDGKLQLRMFVDRSSVEVFANEGEAVFTNLIFPDEESKGLELYVVGGEIRVHSLVIYPLTTTWR</sequence>
<protein>
    <submittedName>
        <fullName evidence="7">Glycoside hydrolase family 32 protein</fullName>
    </submittedName>
</protein>
<dbReference type="InterPro" id="IPR013189">
    <property type="entry name" value="Glyco_hydro_32_C"/>
</dbReference>
<reference evidence="7 8" key="1">
    <citation type="submission" date="2024-09" db="EMBL/GenBank/DDBJ databases">
        <authorList>
            <person name="Sun Q."/>
            <person name="Mori K."/>
        </authorList>
    </citation>
    <scope>NUCLEOTIDE SEQUENCE [LARGE SCALE GENOMIC DNA]</scope>
    <source>
        <strain evidence="7 8">NCAIM B.02301</strain>
    </source>
</reference>
<comment type="caution">
    <text evidence="7">The sequence shown here is derived from an EMBL/GenBank/DDBJ whole genome shotgun (WGS) entry which is preliminary data.</text>
</comment>
<dbReference type="Pfam" id="PF00251">
    <property type="entry name" value="Glyco_hydro_32N"/>
    <property type="match status" value="1"/>
</dbReference>